<evidence type="ECO:0000256" key="4">
    <source>
        <dbReference type="ARBA" id="ARBA00022692"/>
    </source>
</evidence>
<protein>
    <recommendedName>
        <fullName evidence="9">ABC transmembrane type-1 domain-containing protein</fullName>
    </recommendedName>
</protein>
<evidence type="ECO:0000259" key="9">
    <source>
        <dbReference type="Pfam" id="PF00528"/>
    </source>
</evidence>
<feature type="transmembrane region" description="Helical" evidence="8">
    <location>
        <begin position="600"/>
        <end position="623"/>
    </location>
</feature>
<dbReference type="PANTHER" id="PTHR43163">
    <property type="entry name" value="DIPEPTIDE TRANSPORT SYSTEM PERMEASE PROTEIN DPPB-RELATED"/>
    <property type="match status" value="1"/>
</dbReference>
<feature type="transmembrane region" description="Helical" evidence="8">
    <location>
        <begin position="312"/>
        <end position="332"/>
    </location>
</feature>
<evidence type="ECO:0000313" key="10">
    <source>
        <dbReference type="EMBL" id="UYP45393.1"/>
    </source>
</evidence>
<evidence type="ECO:0000256" key="7">
    <source>
        <dbReference type="SAM" id="MobiDB-lite"/>
    </source>
</evidence>
<evidence type="ECO:0000256" key="1">
    <source>
        <dbReference type="ARBA" id="ARBA00004651"/>
    </source>
</evidence>
<keyword evidence="6 8" id="KW-0472">Membrane</keyword>
<feature type="transmembrane region" description="Helical" evidence="8">
    <location>
        <begin position="127"/>
        <end position="146"/>
    </location>
</feature>
<feature type="transmembrane region" description="Helical" evidence="8">
    <location>
        <begin position="511"/>
        <end position="533"/>
    </location>
</feature>
<gene>
    <name evidence="10" type="ORF">NEF87_001678</name>
</gene>
<evidence type="ECO:0000256" key="6">
    <source>
        <dbReference type="ARBA" id="ARBA00023136"/>
    </source>
</evidence>
<keyword evidence="4 8" id="KW-0812">Transmembrane</keyword>
<keyword evidence="2" id="KW-0813">Transport</keyword>
<feature type="transmembrane region" description="Helical" evidence="8">
    <location>
        <begin position="482"/>
        <end position="505"/>
    </location>
</feature>
<organism evidence="10 11">
    <name type="scientific">Candidatus Lokiarchaeum ossiferum</name>
    <dbReference type="NCBI Taxonomy" id="2951803"/>
    <lineage>
        <taxon>Archaea</taxon>
        <taxon>Promethearchaeati</taxon>
        <taxon>Promethearchaeota</taxon>
        <taxon>Promethearchaeia</taxon>
        <taxon>Promethearchaeales</taxon>
        <taxon>Promethearchaeaceae</taxon>
        <taxon>Candidatus Lokiarchaeum</taxon>
    </lineage>
</organism>
<dbReference type="SUPFAM" id="SSF161098">
    <property type="entry name" value="MetI-like"/>
    <property type="match status" value="1"/>
</dbReference>
<name>A0ABY6HPY6_9ARCH</name>
<keyword evidence="5 8" id="KW-1133">Transmembrane helix</keyword>
<feature type="transmembrane region" description="Helical" evidence="8">
    <location>
        <begin position="26"/>
        <end position="48"/>
    </location>
</feature>
<accession>A0ABY6HPY6</accession>
<dbReference type="PANTHER" id="PTHR43163:SF6">
    <property type="entry name" value="DIPEPTIDE TRANSPORT SYSTEM PERMEASE PROTEIN DPPB-RELATED"/>
    <property type="match status" value="1"/>
</dbReference>
<comment type="subcellular location">
    <subcellularLocation>
        <location evidence="1">Cell membrane</location>
        <topology evidence="1">Multi-pass membrane protein</topology>
    </subcellularLocation>
</comment>
<dbReference type="InterPro" id="IPR000515">
    <property type="entry name" value="MetI-like"/>
</dbReference>
<evidence type="ECO:0000256" key="5">
    <source>
        <dbReference type="ARBA" id="ARBA00022989"/>
    </source>
</evidence>
<dbReference type="Pfam" id="PF00528">
    <property type="entry name" value="BPD_transp_1"/>
    <property type="match status" value="1"/>
</dbReference>
<evidence type="ECO:0000256" key="2">
    <source>
        <dbReference type="ARBA" id="ARBA00022448"/>
    </source>
</evidence>
<proteinExistence type="predicted"/>
<feature type="domain" description="ABC transmembrane type-1" evidence="9">
    <location>
        <begin position="465"/>
        <end position="622"/>
    </location>
</feature>
<feature type="transmembrane region" description="Helical" evidence="8">
    <location>
        <begin position="166"/>
        <end position="185"/>
    </location>
</feature>
<feature type="transmembrane region" description="Helical" evidence="8">
    <location>
        <begin position="230"/>
        <end position="253"/>
    </location>
</feature>
<evidence type="ECO:0000256" key="8">
    <source>
        <dbReference type="SAM" id="Phobius"/>
    </source>
</evidence>
<feature type="transmembrane region" description="Helical" evidence="8">
    <location>
        <begin position="386"/>
        <end position="407"/>
    </location>
</feature>
<dbReference type="InterPro" id="IPR035906">
    <property type="entry name" value="MetI-like_sf"/>
</dbReference>
<feature type="transmembrane region" description="Helical" evidence="8">
    <location>
        <begin position="554"/>
        <end position="580"/>
    </location>
</feature>
<feature type="transmembrane region" description="Helical" evidence="8">
    <location>
        <begin position="443"/>
        <end position="470"/>
    </location>
</feature>
<feature type="transmembrane region" description="Helical" evidence="8">
    <location>
        <begin position="274"/>
        <end position="306"/>
    </location>
</feature>
<feature type="region of interest" description="Disordered" evidence="7">
    <location>
        <begin position="633"/>
        <end position="654"/>
    </location>
</feature>
<reference evidence="10" key="1">
    <citation type="submission" date="2022-09" db="EMBL/GenBank/DDBJ databases">
        <title>Actin cytoskeleton and complex cell architecture in an #Asgard archaeon.</title>
        <authorList>
            <person name="Ponce Toledo R.I."/>
            <person name="Schleper C."/>
            <person name="Rodrigues Oliveira T."/>
            <person name="Wollweber F."/>
            <person name="Xu J."/>
            <person name="Rittmann S."/>
            <person name="Klingl A."/>
            <person name="Pilhofer M."/>
        </authorList>
    </citation>
    <scope>NUCLEOTIDE SEQUENCE</scope>
    <source>
        <strain evidence="10">B-35</strain>
    </source>
</reference>
<keyword evidence="3" id="KW-1003">Cell membrane</keyword>
<keyword evidence="11" id="KW-1185">Reference proteome</keyword>
<dbReference type="CDD" id="cd06261">
    <property type="entry name" value="TM_PBP2"/>
    <property type="match status" value="1"/>
</dbReference>
<dbReference type="EMBL" id="CP104013">
    <property type="protein sequence ID" value="UYP45393.1"/>
    <property type="molecule type" value="Genomic_DNA"/>
</dbReference>
<evidence type="ECO:0000256" key="3">
    <source>
        <dbReference type="ARBA" id="ARBA00022475"/>
    </source>
</evidence>
<dbReference type="Proteomes" id="UP001208689">
    <property type="component" value="Chromosome"/>
</dbReference>
<evidence type="ECO:0000313" key="11">
    <source>
        <dbReference type="Proteomes" id="UP001208689"/>
    </source>
</evidence>
<sequence>MSYQLDKEPNLTVDSDSSPNLIAKRILYQGICFIAYLFIGILATFILTRMMPDNPYKMLLANGGFTSDAQRQAYLENVERLGLDQHVIVQFFKYIGVLLSGDWGTSISISSGTPVWELIIRNFPRSIEICGVTLLITLILAIPLGRLAAKKETQTSDRGILCFSKIYFGVPLVFVALLFQFLLALESQIFPFYSNYMSTTYEITYISEMITGFPLLDSLLNLNLPMFGDVLLHLLLPCLTMSFLFGSLLIPVVRANRLKKIKNIAEPYIDQTSLYAFNFSVIFMALISVESIFNLSGISSLLIMAINAVDYYVVNAIVFLLLLSFLLPNFILNVIHVIRDKDNGELAAFHRKDEGPNFQKSPQVENDDGDSLSSDDIKSYFKVPSIIVGLSLFAVLILLAILAPIFFNKVDISGVSMGGDYMPPSSEHLLGTTRFGRDVLGGLMFGIGSLISYSLGVAFVGATIGIPIGFISGAKGGKIGTFFMVCGNVIMLLPQAVLFIVLSSVMGTSNILGFITFSLLSAIFLGQLTRNLVLKHINRSGRAKELNLLFKEMLPQLISLILFYSTFIAIMKSTVSYYGYSDPSSIDLGNWVALARNNMQFAFHAVFWPALGIFLVCLSFMLISHGFSLSSNFKSSNDEENKGSPDLALSNYTE</sequence>